<dbReference type="Gene3D" id="1.10.490.10">
    <property type="entry name" value="Globins"/>
    <property type="match status" value="1"/>
</dbReference>
<dbReference type="EMBL" id="AFAR01000184">
    <property type="protein sequence ID" value="EGF26490.1"/>
    <property type="molecule type" value="Genomic_DNA"/>
</dbReference>
<name>F2AUZ8_RHOBT</name>
<dbReference type="CDD" id="cd12131">
    <property type="entry name" value="HGbI-like"/>
    <property type="match status" value="1"/>
</dbReference>
<dbReference type="PROSITE" id="PS01033">
    <property type="entry name" value="GLOBIN"/>
    <property type="match status" value="1"/>
</dbReference>
<protein>
    <submittedName>
        <fullName evidence="3">Hemoglobin</fullName>
    </submittedName>
</protein>
<dbReference type="InterPro" id="IPR000971">
    <property type="entry name" value="Globin"/>
</dbReference>
<dbReference type="InterPro" id="IPR009050">
    <property type="entry name" value="Globin-like_sf"/>
</dbReference>
<dbReference type="GO" id="GO:0008941">
    <property type="term" value="F:nitric oxide dioxygenase NAD(P)H activity"/>
    <property type="evidence" value="ECO:0007669"/>
    <property type="project" value="TreeGrafter"/>
</dbReference>
<dbReference type="PANTHER" id="PTHR43396">
    <property type="entry name" value="FLAVOHEMOPROTEIN"/>
    <property type="match status" value="1"/>
</dbReference>
<evidence type="ECO:0000313" key="4">
    <source>
        <dbReference type="Proteomes" id="UP000006222"/>
    </source>
</evidence>
<keyword evidence="1" id="KW-0561">Oxygen transport</keyword>
<keyword evidence="1" id="KW-0479">Metal-binding</keyword>
<accession>F2AUZ8</accession>
<organism evidence="3 4">
    <name type="scientific">Rhodopirellula baltica WH47</name>
    <dbReference type="NCBI Taxonomy" id="991778"/>
    <lineage>
        <taxon>Bacteria</taxon>
        <taxon>Pseudomonadati</taxon>
        <taxon>Planctomycetota</taxon>
        <taxon>Planctomycetia</taxon>
        <taxon>Pirellulales</taxon>
        <taxon>Pirellulaceae</taxon>
        <taxon>Rhodopirellula</taxon>
    </lineage>
</organism>
<comment type="caution">
    <text evidence="3">The sequence shown here is derived from an EMBL/GenBank/DDBJ whole genome shotgun (WGS) entry which is preliminary data.</text>
</comment>
<dbReference type="PANTHER" id="PTHR43396:SF6">
    <property type="entry name" value="ABL201WP"/>
    <property type="match status" value="1"/>
</dbReference>
<evidence type="ECO:0000256" key="1">
    <source>
        <dbReference type="RuleBase" id="RU000356"/>
    </source>
</evidence>
<dbReference type="GO" id="GO:0046210">
    <property type="term" value="P:nitric oxide catabolic process"/>
    <property type="evidence" value="ECO:0007669"/>
    <property type="project" value="TreeGrafter"/>
</dbReference>
<dbReference type="AlphaFoldDB" id="F2AUZ8"/>
<dbReference type="GO" id="GO:0019825">
    <property type="term" value="F:oxygen binding"/>
    <property type="evidence" value="ECO:0007669"/>
    <property type="project" value="InterPro"/>
</dbReference>
<feature type="domain" description="Globin" evidence="2">
    <location>
        <begin position="28"/>
        <end position="163"/>
    </location>
</feature>
<dbReference type="GO" id="GO:0020037">
    <property type="term" value="F:heme binding"/>
    <property type="evidence" value="ECO:0007669"/>
    <property type="project" value="InterPro"/>
</dbReference>
<dbReference type="GO" id="GO:0005344">
    <property type="term" value="F:oxygen carrier activity"/>
    <property type="evidence" value="ECO:0007669"/>
    <property type="project" value="UniProtKB-KW"/>
</dbReference>
<keyword evidence="1" id="KW-0813">Transport</keyword>
<evidence type="ECO:0000313" key="3">
    <source>
        <dbReference type="EMBL" id="EGF26490.1"/>
    </source>
</evidence>
<keyword evidence="1" id="KW-0408">Iron</keyword>
<dbReference type="Pfam" id="PF00042">
    <property type="entry name" value="Globin"/>
    <property type="match status" value="1"/>
</dbReference>
<dbReference type="InterPro" id="IPR012292">
    <property type="entry name" value="Globin/Proto"/>
</dbReference>
<dbReference type="PATRIC" id="fig|991778.3.peg.3771"/>
<comment type="similarity">
    <text evidence="1">Belongs to the globin family.</text>
</comment>
<proteinExistence type="inferred from homology"/>
<sequence length="166" mass="18298">MDETNQIILVGISFPIHFKITDSKSTFDMTPEQVTLVKESWEKVKPISEQAAELFYGRLFTLDPSLRSLFKGDMSEQGKKLMSTITLAVTSLDRLETILPTVQALGRKHAVEYEVPDSSYATVGEALIWTLGQGLGDDFTEDVKEAWLLTYTTLSGAMLSGKSAAA</sequence>
<gene>
    <name evidence="3" type="ORF">RBWH47_03578</name>
</gene>
<dbReference type="SUPFAM" id="SSF46458">
    <property type="entry name" value="Globin-like"/>
    <property type="match status" value="1"/>
</dbReference>
<dbReference type="GO" id="GO:0071500">
    <property type="term" value="P:cellular response to nitrosative stress"/>
    <property type="evidence" value="ECO:0007669"/>
    <property type="project" value="TreeGrafter"/>
</dbReference>
<evidence type="ECO:0000259" key="2">
    <source>
        <dbReference type="PROSITE" id="PS01033"/>
    </source>
</evidence>
<keyword evidence="1" id="KW-0349">Heme</keyword>
<reference evidence="3 4" key="1">
    <citation type="journal article" date="2013" name="Mar. Genomics">
        <title>Expression of sulfatases in Rhodopirellula baltica and the diversity of sulfatases in the genus Rhodopirellula.</title>
        <authorList>
            <person name="Wegner C.E."/>
            <person name="Richter-Heitmann T."/>
            <person name="Klindworth A."/>
            <person name="Klockow C."/>
            <person name="Richter M."/>
            <person name="Achstetter T."/>
            <person name="Glockner F.O."/>
            <person name="Harder J."/>
        </authorList>
    </citation>
    <scope>NUCLEOTIDE SEQUENCE [LARGE SCALE GENOMIC DNA]</scope>
    <source>
        <strain evidence="3 4">WH47</strain>
    </source>
</reference>
<dbReference type="RefSeq" id="WP_007327458.1">
    <property type="nucleotide sequence ID" value="NZ_AFAR01000184.1"/>
</dbReference>
<dbReference type="Proteomes" id="UP000006222">
    <property type="component" value="Unassembled WGS sequence"/>
</dbReference>
<dbReference type="GO" id="GO:0071949">
    <property type="term" value="F:FAD binding"/>
    <property type="evidence" value="ECO:0007669"/>
    <property type="project" value="TreeGrafter"/>
</dbReference>